<evidence type="ECO:0000256" key="7">
    <source>
        <dbReference type="ARBA" id="ARBA00022679"/>
    </source>
</evidence>
<dbReference type="OrthoDB" id="197068at2759"/>
<dbReference type="EnsemblPlants" id="Pp3c13_16180V3.2">
    <property type="protein sequence ID" value="Pp3c13_16180V3.2"/>
    <property type="gene ID" value="Pp3c13_16180"/>
</dbReference>
<dbReference type="STRING" id="3218.A0A2K1JM59"/>
<comment type="similarity">
    <text evidence="4">Belongs to the shikimate kinase family.</text>
</comment>
<dbReference type="FunFam" id="3.40.50.300:FF:001033">
    <property type="entry name" value="Shikimate kinase 2, chloroplastic"/>
    <property type="match status" value="1"/>
</dbReference>
<dbReference type="GO" id="GO:0005524">
    <property type="term" value="F:ATP binding"/>
    <property type="evidence" value="ECO:0007669"/>
    <property type="project" value="UniProtKB-KW"/>
</dbReference>
<dbReference type="Gramene" id="Pp3c13_16180V3.3">
    <property type="protein sequence ID" value="Pp3c13_16180V3.3"/>
    <property type="gene ID" value="Pp3c13_16180"/>
</dbReference>
<dbReference type="InterPro" id="IPR027417">
    <property type="entry name" value="P-loop_NTPase"/>
</dbReference>
<evidence type="ECO:0000256" key="12">
    <source>
        <dbReference type="ARBA" id="ARBA00048567"/>
    </source>
</evidence>
<dbReference type="RefSeq" id="XP_024392958.1">
    <property type="nucleotide sequence ID" value="XM_024537190.2"/>
</dbReference>
<dbReference type="GO" id="GO:0009423">
    <property type="term" value="P:chorismate biosynthetic process"/>
    <property type="evidence" value="ECO:0007669"/>
    <property type="project" value="UniProtKB-UniPathway"/>
</dbReference>
<evidence type="ECO:0000256" key="9">
    <source>
        <dbReference type="ARBA" id="ARBA00022777"/>
    </source>
</evidence>
<dbReference type="InterPro" id="IPR000623">
    <property type="entry name" value="Shikimate_kinase/TSH1"/>
</dbReference>
<evidence type="ECO:0000313" key="13">
    <source>
        <dbReference type="EMBL" id="PNR42632.1"/>
    </source>
</evidence>
<dbReference type="Gramene" id="Pp3c13_16180V3.2">
    <property type="protein sequence ID" value="Pp3c13_16180V3.2"/>
    <property type="gene ID" value="Pp3c13_16180"/>
</dbReference>
<evidence type="ECO:0000256" key="1">
    <source>
        <dbReference type="ARBA" id="ARBA00002641"/>
    </source>
</evidence>
<dbReference type="InterPro" id="IPR031322">
    <property type="entry name" value="Shikimate/glucono_kinase"/>
</dbReference>
<dbReference type="EnsemblPlants" id="Pp3c13_16180V3.3">
    <property type="protein sequence ID" value="Pp3c13_16180V3.3"/>
    <property type="gene ID" value="Pp3c13_16180"/>
</dbReference>
<keyword evidence="8" id="KW-0547">Nucleotide-binding</keyword>
<evidence type="ECO:0000313" key="14">
    <source>
        <dbReference type="EnsemblPlants" id="Pp3c13_16180V3.1"/>
    </source>
</evidence>
<reference evidence="14" key="3">
    <citation type="submission" date="2020-12" db="UniProtKB">
        <authorList>
            <consortium name="EnsemblPlants"/>
        </authorList>
    </citation>
    <scope>IDENTIFICATION</scope>
</reference>
<dbReference type="GeneID" id="112290659"/>
<dbReference type="PRINTS" id="PR01100">
    <property type="entry name" value="SHIKIMTKNASE"/>
</dbReference>
<dbReference type="Gramene" id="Pp3c13_16180V3.4">
    <property type="protein sequence ID" value="Pp3c13_16180V3.4"/>
    <property type="gene ID" value="Pp3c13_16180"/>
</dbReference>
<dbReference type="AlphaFoldDB" id="A0A2K1JM59"/>
<evidence type="ECO:0000256" key="4">
    <source>
        <dbReference type="ARBA" id="ARBA00006997"/>
    </source>
</evidence>
<dbReference type="EnsemblPlants" id="Pp3c13_16180V3.1">
    <property type="protein sequence ID" value="Pp3c13_16180V3.1"/>
    <property type="gene ID" value="Pp3c13_16180"/>
</dbReference>
<dbReference type="EnsemblPlants" id="Pp3c13_16180V3.4">
    <property type="protein sequence ID" value="Pp3c13_16180V3.4"/>
    <property type="gene ID" value="Pp3c13_16180"/>
</dbReference>
<dbReference type="SUPFAM" id="SSF52540">
    <property type="entry name" value="P-loop containing nucleoside triphosphate hydrolases"/>
    <property type="match status" value="1"/>
</dbReference>
<dbReference type="Proteomes" id="UP000006727">
    <property type="component" value="Chromosome 13"/>
</dbReference>
<name>A0A2K1JM59_PHYPA</name>
<dbReference type="Pfam" id="PF01202">
    <property type="entry name" value="SKI"/>
    <property type="match status" value="1"/>
</dbReference>
<dbReference type="GO" id="GO:0004765">
    <property type="term" value="F:shikimate kinase activity"/>
    <property type="evidence" value="ECO:0000318"/>
    <property type="project" value="GO_Central"/>
</dbReference>
<evidence type="ECO:0000256" key="3">
    <source>
        <dbReference type="ARBA" id="ARBA00004842"/>
    </source>
</evidence>
<dbReference type="InterPro" id="IPR023000">
    <property type="entry name" value="Shikimate_kinase_CS"/>
</dbReference>
<evidence type="ECO:0000256" key="8">
    <source>
        <dbReference type="ARBA" id="ARBA00022741"/>
    </source>
</evidence>
<dbReference type="EC" id="2.7.1.71" evidence="5"/>
<dbReference type="PROSITE" id="PS01128">
    <property type="entry name" value="SHIKIMATE_KINASE"/>
    <property type="match status" value="1"/>
</dbReference>
<evidence type="ECO:0000256" key="10">
    <source>
        <dbReference type="ARBA" id="ARBA00022840"/>
    </source>
</evidence>
<keyword evidence="9" id="KW-0418">Kinase</keyword>
<keyword evidence="15" id="KW-1185">Reference proteome</keyword>
<accession>A0A2K1JM59</accession>
<comment type="function">
    <text evidence="1">Catalyzes the specific phosphorylation of the 3-hydroxyl group of shikimic acid using ATP as a cosubstrate.</text>
</comment>
<evidence type="ECO:0000256" key="11">
    <source>
        <dbReference type="ARBA" id="ARBA00023141"/>
    </source>
</evidence>
<dbReference type="GO" id="GO:0009073">
    <property type="term" value="P:aromatic amino acid family biosynthetic process"/>
    <property type="evidence" value="ECO:0007669"/>
    <property type="project" value="UniProtKB-KW"/>
</dbReference>
<dbReference type="Gramene" id="Pp3c13_16180V3.1">
    <property type="protein sequence ID" value="Pp3c13_16180V3.1"/>
    <property type="gene ID" value="Pp3c13_16180"/>
</dbReference>
<dbReference type="Gene3D" id="3.40.50.300">
    <property type="entry name" value="P-loop containing nucleotide triphosphate hydrolases"/>
    <property type="match status" value="1"/>
</dbReference>
<protein>
    <recommendedName>
        <fullName evidence="5">shikimate kinase</fullName>
        <ecNumber evidence="5">2.7.1.71</ecNumber>
    </recommendedName>
</protein>
<evidence type="ECO:0000256" key="2">
    <source>
        <dbReference type="ARBA" id="ARBA00004229"/>
    </source>
</evidence>
<organism evidence="13">
    <name type="scientific">Physcomitrium patens</name>
    <name type="common">Spreading-leaved earth moss</name>
    <name type="synonym">Physcomitrella patens</name>
    <dbReference type="NCBI Taxonomy" id="3218"/>
    <lineage>
        <taxon>Eukaryota</taxon>
        <taxon>Viridiplantae</taxon>
        <taxon>Streptophyta</taxon>
        <taxon>Embryophyta</taxon>
        <taxon>Bryophyta</taxon>
        <taxon>Bryophytina</taxon>
        <taxon>Bryopsida</taxon>
        <taxon>Funariidae</taxon>
        <taxon>Funariales</taxon>
        <taxon>Funariaceae</taxon>
        <taxon>Physcomitrium</taxon>
    </lineage>
</organism>
<evidence type="ECO:0000256" key="5">
    <source>
        <dbReference type="ARBA" id="ARBA00012154"/>
    </source>
</evidence>
<keyword evidence="6" id="KW-0028">Amino-acid biosynthesis</keyword>
<dbReference type="GO" id="GO:0008652">
    <property type="term" value="P:amino acid biosynthetic process"/>
    <property type="evidence" value="ECO:0007669"/>
    <property type="project" value="UniProtKB-KW"/>
</dbReference>
<dbReference type="PANTHER" id="PTHR21087:SF16">
    <property type="entry name" value="SHIKIMATE KINASE 1, CHLOROPLASTIC"/>
    <property type="match status" value="1"/>
</dbReference>
<keyword evidence="10" id="KW-0067">ATP-binding</keyword>
<comment type="subcellular location">
    <subcellularLocation>
        <location evidence="2">Plastid</location>
        <location evidence="2">Chloroplast</location>
    </subcellularLocation>
</comment>
<dbReference type="HAMAP" id="MF_00109">
    <property type="entry name" value="Shikimate_kinase"/>
    <property type="match status" value="1"/>
</dbReference>
<dbReference type="GO" id="GO:0009507">
    <property type="term" value="C:chloroplast"/>
    <property type="evidence" value="ECO:0000318"/>
    <property type="project" value="GO_Central"/>
</dbReference>
<gene>
    <name evidence="14" type="primary">LOC112290659</name>
    <name evidence="13" type="ORF">PHYPA_017462</name>
</gene>
<dbReference type="EMBL" id="ABEU02000013">
    <property type="protein sequence ID" value="PNR42632.1"/>
    <property type="molecule type" value="Genomic_DNA"/>
</dbReference>
<evidence type="ECO:0000313" key="15">
    <source>
        <dbReference type="Proteomes" id="UP000006727"/>
    </source>
</evidence>
<dbReference type="CDD" id="cd00464">
    <property type="entry name" value="SK"/>
    <property type="match status" value="1"/>
</dbReference>
<keyword evidence="7" id="KW-0808">Transferase</keyword>
<reference evidence="13 15" key="1">
    <citation type="journal article" date="2008" name="Science">
        <title>The Physcomitrella genome reveals evolutionary insights into the conquest of land by plants.</title>
        <authorList>
            <person name="Rensing S."/>
            <person name="Lang D."/>
            <person name="Zimmer A."/>
            <person name="Terry A."/>
            <person name="Salamov A."/>
            <person name="Shapiro H."/>
            <person name="Nishiyama T."/>
            <person name="Perroud P.-F."/>
            <person name="Lindquist E."/>
            <person name="Kamisugi Y."/>
            <person name="Tanahashi T."/>
            <person name="Sakakibara K."/>
            <person name="Fujita T."/>
            <person name="Oishi K."/>
            <person name="Shin-I T."/>
            <person name="Kuroki Y."/>
            <person name="Toyoda A."/>
            <person name="Suzuki Y."/>
            <person name="Hashimoto A."/>
            <person name="Yamaguchi K."/>
            <person name="Sugano A."/>
            <person name="Kohara Y."/>
            <person name="Fujiyama A."/>
            <person name="Anterola A."/>
            <person name="Aoki S."/>
            <person name="Ashton N."/>
            <person name="Barbazuk W.B."/>
            <person name="Barker E."/>
            <person name="Bennetzen J."/>
            <person name="Bezanilla M."/>
            <person name="Blankenship R."/>
            <person name="Cho S.H."/>
            <person name="Dutcher S."/>
            <person name="Estelle M."/>
            <person name="Fawcett J.A."/>
            <person name="Gundlach H."/>
            <person name="Hanada K."/>
            <person name="Heyl A."/>
            <person name="Hicks K.A."/>
            <person name="Hugh J."/>
            <person name="Lohr M."/>
            <person name="Mayer K."/>
            <person name="Melkozernov A."/>
            <person name="Murata T."/>
            <person name="Nelson D."/>
            <person name="Pils B."/>
            <person name="Prigge M."/>
            <person name="Reiss B."/>
            <person name="Renner T."/>
            <person name="Rombauts S."/>
            <person name="Rushton P."/>
            <person name="Sanderfoot A."/>
            <person name="Schween G."/>
            <person name="Shiu S.-H."/>
            <person name="Stueber K."/>
            <person name="Theodoulou F.L."/>
            <person name="Tu H."/>
            <person name="Van de Peer Y."/>
            <person name="Verrier P.J."/>
            <person name="Waters E."/>
            <person name="Wood A."/>
            <person name="Yang L."/>
            <person name="Cove D."/>
            <person name="Cuming A."/>
            <person name="Hasebe M."/>
            <person name="Lucas S."/>
            <person name="Mishler D.B."/>
            <person name="Reski R."/>
            <person name="Grigoriev I."/>
            <person name="Quatrano R.S."/>
            <person name="Boore J.L."/>
        </authorList>
    </citation>
    <scope>NUCLEOTIDE SEQUENCE [LARGE SCALE GENOMIC DNA]</scope>
    <source>
        <strain evidence="14 15">cv. Gransden 2004</strain>
    </source>
</reference>
<evidence type="ECO:0000256" key="6">
    <source>
        <dbReference type="ARBA" id="ARBA00022605"/>
    </source>
</evidence>
<sequence>MAMQVGHSVTLPRTSYGVSNSNHALKDTSMLSWKSVRRGKQIFPGVSLKSSSGRPLSLQISDQPKTGWAAFKVYNLEKETPGSVSLSEFEARLTDLGQEVARLNNNKNIFLVGMMGCGKSTVGKILADALGYKYRDSDDEIEKIEGGLAVKEIFRLKGETQFRKTESDALRKLCEKKDLVVATGGGAVIYDANWEYLGNGITVWLDVPVKVLAKRVTAVGTGSRPLLGDGCADFESVLLKLSTLMKERKAQYSKAHCRLCFEELAKSLQSTEEHEPTVEAIVVQILEEIRHYLLHGKRTPAPELSTNLARDIEENRAASAA</sequence>
<dbReference type="PANTHER" id="PTHR21087">
    <property type="entry name" value="SHIKIMATE KINASE"/>
    <property type="match status" value="1"/>
</dbReference>
<reference evidence="13 15" key="2">
    <citation type="journal article" date="2018" name="Plant J.">
        <title>The Physcomitrella patens chromosome-scale assembly reveals moss genome structure and evolution.</title>
        <authorList>
            <person name="Lang D."/>
            <person name="Ullrich K.K."/>
            <person name="Murat F."/>
            <person name="Fuchs J."/>
            <person name="Jenkins J."/>
            <person name="Haas F.B."/>
            <person name="Piednoel M."/>
            <person name="Gundlach H."/>
            <person name="Van Bel M."/>
            <person name="Meyberg R."/>
            <person name="Vives C."/>
            <person name="Morata J."/>
            <person name="Symeonidi A."/>
            <person name="Hiss M."/>
            <person name="Muchero W."/>
            <person name="Kamisugi Y."/>
            <person name="Saleh O."/>
            <person name="Blanc G."/>
            <person name="Decker E.L."/>
            <person name="van Gessel N."/>
            <person name="Grimwood J."/>
            <person name="Hayes R.D."/>
            <person name="Graham S.W."/>
            <person name="Gunter L.E."/>
            <person name="McDaniel S.F."/>
            <person name="Hoernstein S.N.W."/>
            <person name="Larsson A."/>
            <person name="Li F.W."/>
            <person name="Perroud P.F."/>
            <person name="Phillips J."/>
            <person name="Ranjan P."/>
            <person name="Rokshar D.S."/>
            <person name="Rothfels C.J."/>
            <person name="Schneider L."/>
            <person name="Shu S."/>
            <person name="Stevenson D.W."/>
            <person name="Thummler F."/>
            <person name="Tillich M."/>
            <person name="Villarreal Aguilar J.C."/>
            <person name="Widiez T."/>
            <person name="Wong G.K."/>
            <person name="Wymore A."/>
            <person name="Zhang Y."/>
            <person name="Zimmer A.D."/>
            <person name="Quatrano R.S."/>
            <person name="Mayer K.F.X."/>
            <person name="Goodstein D."/>
            <person name="Casacuberta J.M."/>
            <person name="Vandepoele K."/>
            <person name="Reski R."/>
            <person name="Cuming A.C."/>
            <person name="Tuskan G.A."/>
            <person name="Maumus F."/>
            <person name="Salse J."/>
            <person name="Schmutz J."/>
            <person name="Rensing S.A."/>
        </authorList>
    </citation>
    <scope>NUCLEOTIDE SEQUENCE [LARGE SCALE GENOMIC DNA]</scope>
    <source>
        <strain evidence="14 15">cv. Gransden 2004</strain>
    </source>
</reference>
<keyword evidence="11" id="KW-0057">Aromatic amino acid biosynthesis</keyword>
<comment type="catalytic activity">
    <reaction evidence="12">
        <text>shikimate + ATP = 3-phosphoshikimate + ADP + H(+)</text>
        <dbReference type="Rhea" id="RHEA:13121"/>
        <dbReference type="ChEBI" id="CHEBI:15378"/>
        <dbReference type="ChEBI" id="CHEBI:30616"/>
        <dbReference type="ChEBI" id="CHEBI:36208"/>
        <dbReference type="ChEBI" id="CHEBI:145989"/>
        <dbReference type="ChEBI" id="CHEBI:456216"/>
        <dbReference type="EC" id="2.7.1.71"/>
    </reaction>
</comment>
<dbReference type="UniPathway" id="UPA00053">
    <property type="reaction ID" value="UER00088"/>
</dbReference>
<dbReference type="RefSeq" id="XP_024392957.1">
    <property type="nucleotide sequence ID" value="XM_024537189.2"/>
</dbReference>
<dbReference type="PaxDb" id="3218-PP1S374_32V6.1"/>
<proteinExistence type="inferred from homology"/>
<comment type="pathway">
    <text evidence="3">Metabolic intermediate biosynthesis; chorismate biosynthesis; chorismate from D-erythrose 4-phosphate and phosphoenolpyruvate: step 5/7.</text>
</comment>